<keyword evidence="3" id="KW-1185">Reference proteome</keyword>
<dbReference type="eggNOG" id="ENOG50316C8">
    <property type="taxonomic scope" value="Bacteria"/>
</dbReference>
<evidence type="ECO:0000313" key="2">
    <source>
        <dbReference type="EMBL" id="ABI62312.1"/>
    </source>
</evidence>
<dbReference type="AlphaFoldDB" id="Q0BS90"/>
<dbReference type="Pfam" id="PF14366">
    <property type="entry name" value="DUF4410"/>
    <property type="match status" value="1"/>
</dbReference>
<evidence type="ECO:0000256" key="1">
    <source>
        <dbReference type="SAM" id="SignalP"/>
    </source>
</evidence>
<name>Q0BS90_GRABC</name>
<dbReference type="HOGENOM" id="CLU_1088503_0_0_5"/>
<gene>
    <name evidence="2" type="ordered locus">GbCGDNIH1_1414</name>
</gene>
<keyword evidence="1" id="KW-0732">Signal</keyword>
<feature type="chain" id="PRO_5004169266" evidence="1">
    <location>
        <begin position="23"/>
        <end position="221"/>
    </location>
</feature>
<dbReference type="Proteomes" id="UP000001963">
    <property type="component" value="Chromosome"/>
</dbReference>
<reference evidence="2 3" key="1">
    <citation type="journal article" date="2007" name="J. Bacteriol.">
        <title>Genome sequence analysis of the emerging human pathogenic acetic acid bacterium Granulibacter bethesdensis.</title>
        <authorList>
            <person name="Greenberg D.E."/>
            <person name="Porcella S.F."/>
            <person name="Zelazny A.M."/>
            <person name="Virtaneva K."/>
            <person name="Sturdevant D.E."/>
            <person name="Kupko J.J.III."/>
            <person name="Barbian K.D."/>
            <person name="Babar A."/>
            <person name="Dorward D.W."/>
            <person name="Holland S.M."/>
        </authorList>
    </citation>
    <scope>NUCLEOTIDE SEQUENCE [LARGE SCALE GENOMIC DNA]</scope>
    <source>
        <strain evidence="3">ATCC BAA-1260 / CGDNIH1</strain>
    </source>
</reference>
<dbReference type="PROSITE" id="PS51257">
    <property type="entry name" value="PROKAR_LIPOPROTEIN"/>
    <property type="match status" value="1"/>
</dbReference>
<dbReference type="RefSeq" id="WP_011632116.1">
    <property type="nucleotide sequence ID" value="NC_008343.2"/>
</dbReference>
<dbReference type="KEGG" id="gbe:GbCGDNIH1_1414"/>
<dbReference type="OrthoDB" id="7282145at2"/>
<sequence length="221" mass="23809">MMINLFRLFLGAIMLAFLSACATARVQSNEVYHSTDGAPPPVVYVADFTLNPETIHAEGLLAKQHILTSQQDEVHDFVELMANTLVADLAKAGLTARRLQPGEPTPTAGWLVRGRFVSIDEGNRLKRSMIGFGSGQTSLQIETTVENLSTNQPPVLLETMNSEAQSGKKPGGILMLNPYVAAASFVLAGYSTDTDVKNTAHKIADALITSLMKQKQSGSSY</sequence>
<evidence type="ECO:0000313" key="3">
    <source>
        <dbReference type="Proteomes" id="UP000001963"/>
    </source>
</evidence>
<accession>Q0BS90</accession>
<organism evidence="2 3">
    <name type="scientific">Granulibacter bethesdensis (strain ATCC BAA-1260 / CGDNIH1)</name>
    <dbReference type="NCBI Taxonomy" id="391165"/>
    <lineage>
        <taxon>Bacteria</taxon>
        <taxon>Pseudomonadati</taxon>
        <taxon>Pseudomonadota</taxon>
        <taxon>Alphaproteobacteria</taxon>
        <taxon>Acetobacterales</taxon>
        <taxon>Acetobacteraceae</taxon>
        <taxon>Granulibacter</taxon>
    </lineage>
</organism>
<dbReference type="STRING" id="391165.GbCGDNIH1_1414"/>
<protein>
    <submittedName>
        <fullName evidence="2">Secreted protein</fullName>
    </submittedName>
</protein>
<feature type="signal peptide" evidence="1">
    <location>
        <begin position="1"/>
        <end position="22"/>
    </location>
</feature>
<dbReference type="EMBL" id="CP000394">
    <property type="protein sequence ID" value="ABI62312.1"/>
    <property type="molecule type" value="Genomic_DNA"/>
</dbReference>
<dbReference type="InterPro" id="IPR025522">
    <property type="entry name" value="DUF4410"/>
</dbReference>
<proteinExistence type="predicted"/>